<dbReference type="Proteomes" id="UP000887563">
    <property type="component" value="Unplaced"/>
</dbReference>
<dbReference type="AlphaFoldDB" id="A0A914KHE4"/>
<accession>A0A914KHE4</accession>
<reference evidence="3" key="1">
    <citation type="submission" date="2022-11" db="UniProtKB">
        <authorList>
            <consortium name="WormBaseParasite"/>
        </authorList>
    </citation>
    <scope>IDENTIFICATION</scope>
</reference>
<feature type="transmembrane region" description="Helical" evidence="1">
    <location>
        <begin position="17"/>
        <end position="39"/>
    </location>
</feature>
<evidence type="ECO:0000313" key="2">
    <source>
        <dbReference type="Proteomes" id="UP000887563"/>
    </source>
</evidence>
<keyword evidence="1" id="KW-0472">Membrane</keyword>
<keyword evidence="1" id="KW-1133">Transmembrane helix</keyword>
<feature type="transmembrane region" description="Helical" evidence="1">
    <location>
        <begin position="92"/>
        <end position="113"/>
    </location>
</feature>
<protein>
    <submittedName>
        <fullName evidence="3">Uncharacterized protein</fullName>
    </submittedName>
</protein>
<feature type="transmembrane region" description="Helical" evidence="1">
    <location>
        <begin position="51"/>
        <end position="72"/>
    </location>
</feature>
<keyword evidence="1" id="KW-0812">Transmembrane</keyword>
<dbReference type="WBParaSite" id="Minc3s00002g00139">
    <property type="protein sequence ID" value="Minc3s00002g00139"/>
    <property type="gene ID" value="Minc3s00002g00139"/>
</dbReference>
<evidence type="ECO:0000313" key="3">
    <source>
        <dbReference type="WBParaSite" id="Minc3s00002g00139"/>
    </source>
</evidence>
<evidence type="ECO:0000256" key="1">
    <source>
        <dbReference type="SAM" id="Phobius"/>
    </source>
</evidence>
<name>A0A914KHE4_MELIC</name>
<sequence>MVGNGTGVLYMDNGADGCWWCGCEMLVVVLLLLVVFCCCSWWSSAQMLHNLYAVGGSAAVGGLLCLPLRAAAFGWDGGVLQLRNAIPLPQPYFLRFICSFLCTDFSNLLYLTFKADMFGQHGIAVNQLLEKWNKLGCFKKHFRYSPMLVGYVTL</sequence>
<proteinExistence type="predicted"/>
<organism evidence="2 3">
    <name type="scientific">Meloidogyne incognita</name>
    <name type="common">Southern root-knot nematode worm</name>
    <name type="synonym">Oxyuris incognita</name>
    <dbReference type="NCBI Taxonomy" id="6306"/>
    <lineage>
        <taxon>Eukaryota</taxon>
        <taxon>Metazoa</taxon>
        <taxon>Ecdysozoa</taxon>
        <taxon>Nematoda</taxon>
        <taxon>Chromadorea</taxon>
        <taxon>Rhabditida</taxon>
        <taxon>Tylenchina</taxon>
        <taxon>Tylenchomorpha</taxon>
        <taxon>Tylenchoidea</taxon>
        <taxon>Meloidogynidae</taxon>
        <taxon>Meloidogyninae</taxon>
        <taxon>Meloidogyne</taxon>
        <taxon>Meloidogyne incognita group</taxon>
    </lineage>
</organism>
<keyword evidence="2" id="KW-1185">Reference proteome</keyword>